<dbReference type="AlphaFoldDB" id="A0A7Y7WQP8"/>
<name>A0A7Y7WQP8_9PSED</name>
<dbReference type="EMBL" id="JACAQA010000007">
    <property type="protein sequence ID" value="NWB85886.1"/>
    <property type="molecule type" value="Genomic_DNA"/>
</dbReference>
<evidence type="ECO:0000313" key="3">
    <source>
        <dbReference type="Proteomes" id="UP000522864"/>
    </source>
</evidence>
<comment type="caution">
    <text evidence="2">The sequence shown here is derived from an EMBL/GenBank/DDBJ whole genome shotgun (WGS) entry which is preliminary data.</text>
</comment>
<protein>
    <submittedName>
        <fullName evidence="2">Uncharacterized protein</fullName>
    </submittedName>
</protein>
<feature type="transmembrane region" description="Helical" evidence="1">
    <location>
        <begin position="12"/>
        <end position="29"/>
    </location>
</feature>
<keyword evidence="1" id="KW-1133">Transmembrane helix</keyword>
<evidence type="ECO:0000256" key="1">
    <source>
        <dbReference type="SAM" id="Phobius"/>
    </source>
</evidence>
<evidence type="ECO:0000313" key="2">
    <source>
        <dbReference type="EMBL" id="NWB85886.1"/>
    </source>
</evidence>
<proteinExistence type="predicted"/>
<sequence length="211" mass="24639">MDEFFNSLTGLISSGVTIAGLSAWLGNFWRDRINSKEKARNEIFIEQLKTEHARQTQSLEHELQIERHAVQLGHAKLIEKRAMFIDECYKLLVDLHEAIYDTIRPDYFGRKRPSIQQAYEIALPKFDAFVESYEKNKIYFSRKTSEKVSSFYVAAAKTLDQSRVAMRSGESLGQGETPNLQKLFEKVEYEMHEARKAVEQDFRQLMYVQEN</sequence>
<dbReference type="Proteomes" id="UP000522864">
    <property type="component" value="Unassembled WGS sequence"/>
</dbReference>
<keyword evidence="1" id="KW-0472">Membrane</keyword>
<dbReference type="RefSeq" id="WP_177100689.1">
    <property type="nucleotide sequence ID" value="NZ_JACAQA010000007.1"/>
</dbReference>
<accession>A0A7Y7WQP8</accession>
<keyword evidence="1" id="KW-0812">Transmembrane</keyword>
<reference evidence="2 3" key="1">
    <citation type="submission" date="2020-04" db="EMBL/GenBank/DDBJ databases">
        <title>Molecular characterization of pseudomonads from Agaricus bisporus reveal novel blotch 2 pathogens in Western Europe.</title>
        <authorList>
            <person name="Taparia T."/>
            <person name="Krijger M."/>
            <person name="Haynes E."/>
            <person name="Elpinstone J.G."/>
            <person name="Noble R."/>
            <person name="Van Der Wolf J."/>
        </authorList>
    </citation>
    <scope>NUCLEOTIDE SEQUENCE [LARGE SCALE GENOMIC DNA]</scope>
    <source>
        <strain evidence="2 3">G9001</strain>
    </source>
</reference>
<gene>
    <name evidence="2" type="ORF">HX830_13460</name>
</gene>
<organism evidence="2 3">
    <name type="scientific">Pseudomonas gingeri</name>
    <dbReference type="NCBI Taxonomy" id="117681"/>
    <lineage>
        <taxon>Bacteria</taxon>
        <taxon>Pseudomonadati</taxon>
        <taxon>Pseudomonadota</taxon>
        <taxon>Gammaproteobacteria</taxon>
        <taxon>Pseudomonadales</taxon>
        <taxon>Pseudomonadaceae</taxon>
        <taxon>Pseudomonas</taxon>
    </lineage>
</organism>